<dbReference type="RefSeq" id="WP_056942143.1">
    <property type="nucleotide sequence ID" value="NZ_AZCX01000002.1"/>
</dbReference>
<dbReference type="OrthoDB" id="7358785at2"/>
<evidence type="ECO:0000313" key="4">
    <source>
        <dbReference type="Proteomes" id="UP000050911"/>
    </source>
</evidence>
<dbReference type="InterPro" id="IPR052404">
    <property type="entry name" value="SPP1-like_terminase"/>
</dbReference>
<evidence type="ECO:0008006" key="5">
    <source>
        <dbReference type="Google" id="ProtNLM"/>
    </source>
</evidence>
<evidence type="ECO:0000313" key="3">
    <source>
        <dbReference type="EMBL" id="KRK49030.1"/>
    </source>
</evidence>
<keyword evidence="1" id="KW-1188">Viral release from host cell</keyword>
<dbReference type="InterPro" id="IPR005335">
    <property type="entry name" value="Terminase_ssu"/>
</dbReference>
<dbReference type="InterPro" id="IPR038713">
    <property type="entry name" value="Terminase_Gp1_N_sf"/>
</dbReference>
<name>A0A0R1HRE8_9LACO</name>
<keyword evidence="4" id="KW-1185">Reference proteome</keyword>
<dbReference type="PANTHER" id="PTHR41328:SF2">
    <property type="entry name" value="TERMINASE SMALL SUBUNIT"/>
    <property type="match status" value="1"/>
</dbReference>
<accession>A0A0R1HRE8</accession>
<dbReference type="GO" id="GO:0051276">
    <property type="term" value="P:chromosome organization"/>
    <property type="evidence" value="ECO:0007669"/>
    <property type="project" value="InterPro"/>
</dbReference>
<dbReference type="STRING" id="1302272.FC96_GL001358"/>
<evidence type="ECO:0000256" key="2">
    <source>
        <dbReference type="ARBA" id="ARBA00023219"/>
    </source>
</evidence>
<dbReference type="EMBL" id="AZCX01000002">
    <property type="protein sequence ID" value="KRK49030.1"/>
    <property type="molecule type" value="Genomic_DNA"/>
</dbReference>
<reference evidence="3 4" key="1">
    <citation type="journal article" date="2015" name="Genome Announc.">
        <title>Expanding the biotechnology potential of lactobacilli through comparative genomics of 213 strains and associated genera.</title>
        <authorList>
            <person name="Sun Z."/>
            <person name="Harris H.M."/>
            <person name="McCann A."/>
            <person name="Guo C."/>
            <person name="Argimon S."/>
            <person name="Zhang W."/>
            <person name="Yang X."/>
            <person name="Jeffery I.B."/>
            <person name="Cooney J.C."/>
            <person name="Kagawa T.F."/>
            <person name="Liu W."/>
            <person name="Song Y."/>
            <person name="Salvetti E."/>
            <person name="Wrobel A."/>
            <person name="Rasinkangas P."/>
            <person name="Parkhill J."/>
            <person name="Rea M.C."/>
            <person name="O'Sullivan O."/>
            <person name="Ritari J."/>
            <person name="Douillard F.P."/>
            <person name="Paul Ross R."/>
            <person name="Yang R."/>
            <person name="Briner A.E."/>
            <person name="Felis G.E."/>
            <person name="de Vos W.M."/>
            <person name="Barrangou R."/>
            <person name="Klaenhammer T.R."/>
            <person name="Caufield P.W."/>
            <person name="Cui Y."/>
            <person name="Zhang H."/>
            <person name="O'Toole P.W."/>
        </authorList>
    </citation>
    <scope>NUCLEOTIDE SEQUENCE [LARGE SCALE GENOMIC DNA]</scope>
    <source>
        <strain evidence="3 4">JCM 15530</strain>
    </source>
</reference>
<dbReference type="Pfam" id="PF03592">
    <property type="entry name" value="Terminase_2"/>
    <property type="match status" value="1"/>
</dbReference>
<keyword evidence="2" id="KW-0231">Viral genome packaging</keyword>
<dbReference type="Proteomes" id="UP000050911">
    <property type="component" value="Unassembled WGS sequence"/>
</dbReference>
<organism evidence="3 4">
    <name type="scientific">Secundilactobacillus kimchicus JCM 15530</name>
    <dbReference type="NCBI Taxonomy" id="1302272"/>
    <lineage>
        <taxon>Bacteria</taxon>
        <taxon>Bacillati</taxon>
        <taxon>Bacillota</taxon>
        <taxon>Bacilli</taxon>
        <taxon>Lactobacillales</taxon>
        <taxon>Lactobacillaceae</taxon>
        <taxon>Secundilactobacillus</taxon>
    </lineage>
</organism>
<dbReference type="AlphaFoldDB" id="A0A0R1HRE8"/>
<protein>
    <recommendedName>
        <fullName evidence="5">Terminase small subunit</fullName>
    </recommendedName>
</protein>
<dbReference type="Gene3D" id="6.10.140.2160">
    <property type="match status" value="1"/>
</dbReference>
<dbReference type="Gene3D" id="1.10.10.1400">
    <property type="entry name" value="Terminase, small subunit, N-terminal DNA-binding domain, HTH motif"/>
    <property type="match status" value="1"/>
</dbReference>
<sequence length="142" mass="15753">MAKLTIKQQKFIESYIVSGNATQAAIEAGYSKKTAGQTGNENLKKPQIMKALEKRTERLQSEKVDSQQDIVEFLSSVRRGEVREQIVTPSGYVVEVPAKISDRVKAAELMGKRYAMWTDKHDVSTDGGPVKIVIRPRGDTDG</sequence>
<proteinExistence type="predicted"/>
<gene>
    <name evidence="3" type="ORF">FC96_GL001358</name>
</gene>
<comment type="caution">
    <text evidence="3">The sequence shown here is derived from an EMBL/GenBank/DDBJ whole genome shotgun (WGS) entry which is preliminary data.</text>
</comment>
<dbReference type="PANTHER" id="PTHR41328">
    <property type="entry name" value="TERMINASE SMALL SUBUNIT-RELATED"/>
    <property type="match status" value="1"/>
</dbReference>
<dbReference type="PATRIC" id="fig|1302272.5.peg.1366"/>
<evidence type="ECO:0000256" key="1">
    <source>
        <dbReference type="ARBA" id="ARBA00022612"/>
    </source>
</evidence>